<dbReference type="GO" id="GO:0008855">
    <property type="term" value="F:exodeoxyribonuclease VII activity"/>
    <property type="evidence" value="ECO:0007669"/>
    <property type="project" value="UniProtKB-UniRule"/>
</dbReference>
<dbReference type="PANTHER" id="PTHR34137">
    <property type="entry name" value="EXODEOXYRIBONUCLEASE 7 SMALL SUBUNIT"/>
    <property type="match status" value="1"/>
</dbReference>
<protein>
    <recommendedName>
        <fullName evidence="6">Exodeoxyribonuclease 7 small subunit</fullName>
        <ecNumber evidence="6">3.1.11.6</ecNumber>
    </recommendedName>
    <alternativeName>
        <fullName evidence="6">Exodeoxyribonuclease VII small subunit</fullName>
        <shortName evidence="6">Exonuclease VII small subunit</shortName>
    </alternativeName>
</protein>
<evidence type="ECO:0000256" key="2">
    <source>
        <dbReference type="ARBA" id="ARBA00022490"/>
    </source>
</evidence>
<dbReference type="InterPro" id="IPR003761">
    <property type="entry name" value="Exonuc_VII_S"/>
</dbReference>
<dbReference type="Proteomes" id="UP000318294">
    <property type="component" value="Unassembled WGS sequence"/>
</dbReference>
<sequence>MPDASLSTPATPSYEAAVQELESLISRLESGQMPLQELLGAYQRANELLTYCRAQLQAVEDQIRIIDGERSRPWEPGT</sequence>
<dbReference type="RefSeq" id="WP_144327178.1">
    <property type="nucleotide sequence ID" value="NZ_VJON01000001.1"/>
</dbReference>
<dbReference type="SUPFAM" id="SSF116842">
    <property type="entry name" value="XseB-like"/>
    <property type="match status" value="1"/>
</dbReference>
<organism evidence="7 8">
    <name type="scientific">Tepidimonas charontis</name>
    <dbReference type="NCBI Taxonomy" id="2267262"/>
    <lineage>
        <taxon>Bacteria</taxon>
        <taxon>Pseudomonadati</taxon>
        <taxon>Pseudomonadota</taxon>
        <taxon>Betaproteobacteria</taxon>
        <taxon>Burkholderiales</taxon>
        <taxon>Tepidimonas</taxon>
    </lineage>
</organism>
<dbReference type="InterPro" id="IPR037004">
    <property type="entry name" value="Exonuc_VII_ssu_sf"/>
</dbReference>
<dbReference type="NCBIfam" id="TIGR01280">
    <property type="entry name" value="xseB"/>
    <property type="match status" value="1"/>
</dbReference>
<dbReference type="Pfam" id="PF02609">
    <property type="entry name" value="Exonuc_VII_S"/>
    <property type="match status" value="1"/>
</dbReference>
<keyword evidence="3 6" id="KW-0540">Nuclease</keyword>
<proteinExistence type="inferred from homology"/>
<comment type="catalytic activity">
    <reaction evidence="6">
        <text>Exonucleolytic cleavage in either 5'- to 3'- or 3'- to 5'-direction to yield nucleoside 5'-phosphates.</text>
        <dbReference type="EC" id="3.1.11.6"/>
    </reaction>
</comment>
<dbReference type="HAMAP" id="MF_00337">
    <property type="entry name" value="Exonuc_7_S"/>
    <property type="match status" value="1"/>
</dbReference>
<keyword evidence="5 6" id="KW-0269">Exonuclease</keyword>
<comment type="subunit">
    <text evidence="6">Heterooligomer composed of large and small subunits.</text>
</comment>
<comment type="similarity">
    <text evidence="1 6">Belongs to the XseB family.</text>
</comment>
<evidence type="ECO:0000256" key="5">
    <source>
        <dbReference type="ARBA" id="ARBA00022839"/>
    </source>
</evidence>
<evidence type="ECO:0000256" key="1">
    <source>
        <dbReference type="ARBA" id="ARBA00009998"/>
    </source>
</evidence>
<comment type="function">
    <text evidence="6">Bidirectionally degrades single-stranded DNA into large acid-insoluble oligonucleotides, which are then degraded further into small acid-soluble oligonucleotides.</text>
</comment>
<evidence type="ECO:0000256" key="4">
    <source>
        <dbReference type="ARBA" id="ARBA00022801"/>
    </source>
</evidence>
<evidence type="ECO:0000313" key="8">
    <source>
        <dbReference type="Proteomes" id="UP000318294"/>
    </source>
</evidence>
<keyword evidence="4 6" id="KW-0378">Hydrolase</keyword>
<comment type="caution">
    <text evidence="7">The sequence shown here is derived from an EMBL/GenBank/DDBJ whole genome shotgun (WGS) entry which is preliminary data.</text>
</comment>
<dbReference type="EC" id="3.1.11.6" evidence="6"/>
<keyword evidence="8" id="KW-1185">Reference proteome</keyword>
<evidence type="ECO:0000313" key="7">
    <source>
        <dbReference type="EMBL" id="TSE36521.1"/>
    </source>
</evidence>
<dbReference type="PANTHER" id="PTHR34137:SF1">
    <property type="entry name" value="EXODEOXYRIBONUCLEASE 7 SMALL SUBUNIT"/>
    <property type="match status" value="1"/>
</dbReference>
<gene>
    <name evidence="6 7" type="primary">xseB</name>
    <name evidence="7" type="ORF">Tchar_00146</name>
</gene>
<dbReference type="AlphaFoldDB" id="A0A554XL12"/>
<keyword evidence="2 6" id="KW-0963">Cytoplasm</keyword>
<reference evidence="7 8" key="1">
    <citation type="submission" date="2019-07" db="EMBL/GenBank/DDBJ databases">
        <title>Tepidimonas charontis SPSP-6 draft genome.</title>
        <authorList>
            <person name="Da Costa M.S."/>
            <person name="Froufe H.J.C."/>
            <person name="Egas C."/>
            <person name="Albuquerque L."/>
        </authorList>
    </citation>
    <scope>NUCLEOTIDE SEQUENCE [LARGE SCALE GENOMIC DNA]</scope>
    <source>
        <strain evidence="7 8">SPSP-6</strain>
    </source>
</reference>
<dbReference type="EMBL" id="VJON01000001">
    <property type="protein sequence ID" value="TSE36521.1"/>
    <property type="molecule type" value="Genomic_DNA"/>
</dbReference>
<dbReference type="GO" id="GO:0009318">
    <property type="term" value="C:exodeoxyribonuclease VII complex"/>
    <property type="evidence" value="ECO:0007669"/>
    <property type="project" value="UniProtKB-UniRule"/>
</dbReference>
<dbReference type="GO" id="GO:0005829">
    <property type="term" value="C:cytosol"/>
    <property type="evidence" value="ECO:0007669"/>
    <property type="project" value="TreeGrafter"/>
</dbReference>
<evidence type="ECO:0000256" key="3">
    <source>
        <dbReference type="ARBA" id="ARBA00022722"/>
    </source>
</evidence>
<evidence type="ECO:0000256" key="6">
    <source>
        <dbReference type="HAMAP-Rule" id="MF_00337"/>
    </source>
</evidence>
<comment type="subcellular location">
    <subcellularLocation>
        <location evidence="6">Cytoplasm</location>
    </subcellularLocation>
</comment>
<dbReference type="OrthoDB" id="287668at2"/>
<name>A0A554XL12_9BURK</name>
<dbReference type="PIRSF" id="PIRSF006488">
    <property type="entry name" value="Exonuc_VII_S"/>
    <property type="match status" value="1"/>
</dbReference>
<dbReference type="GO" id="GO:0006308">
    <property type="term" value="P:DNA catabolic process"/>
    <property type="evidence" value="ECO:0007669"/>
    <property type="project" value="UniProtKB-UniRule"/>
</dbReference>
<accession>A0A554XL12</accession>
<dbReference type="Gene3D" id="1.10.287.1040">
    <property type="entry name" value="Exonuclease VII, small subunit"/>
    <property type="match status" value="1"/>
</dbReference>